<feature type="coiled-coil region" evidence="1">
    <location>
        <begin position="350"/>
        <end position="377"/>
    </location>
</feature>
<dbReference type="Proteomes" id="UP000290567">
    <property type="component" value="Unassembled WGS sequence"/>
</dbReference>
<organism evidence="2 3">
    <name type="scientific">Enterococcus florum</name>
    <dbReference type="NCBI Taxonomy" id="2480627"/>
    <lineage>
        <taxon>Bacteria</taxon>
        <taxon>Bacillati</taxon>
        <taxon>Bacillota</taxon>
        <taxon>Bacilli</taxon>
        <taxon>Lactobacillales</taxon>
        <taxon>Enterococcaceae</taxon>
        <taxon>Enterococcus</taxon>
    </lineage>
</organism>
<dbReference type="RefSeq" id="WP_146621221.1">
    <property type="nucleotide sequence ID" value="NZ_BJCC01000006.1"/>
</dbReference>
<reference evidence="3" key="1">
    <citation type="submission" date="2019-02" db="EMBL/GenBank/DDBJ databases">
        <title>Draft genome sequence of Enterococcus sp. Gos25-1.</title>
        <authorList>
            <person name="Tanaka N."/>
            <person name="Shiwa Y."/>
            <person name="Fujita N."/>
        </authorList>
    </citation>
    <scope>NUCLEOTIDE SEQUENCE [LARGE SCALE GENOMIC DNA]</scope>
    <source>
        <strain evidence="3">Gos25-1</strain>
    </source>
</reference>
<dbReference type="Gene3D" id="3.20.20.150">
    <property type="entry name" value="Divalent-metal-dependent TIM barrel enzymes"/>
    <property type="match status" value="1"/>
</dbReference>
<keyword evidence="1" id="KW-0175">Coiled coil</keyword>
<evidence type="ECO:0000256" key="1">
    <source>
        <dbReference type="SAM" id="Coils"/>
    </source>
</evidence>
<proteinExistence type="predicted"/>
<sequence>MGKIKRGVSFYSYQQTQFFKELDLEGQVKEVGTNLFGADGIEILDEMSLRQYPNPPEEFFDQWFEWMDKYKTTPVTMDVFHDVLQFRDHVMSYSESAERLKNDIRLAKRLGFKNVRTLATTPVEIMIEALPVAEECDIKLGKEIHAPIPINGQYVNEIVDYAKKSGTKHLGLVPDWGIFAFRPSEAALEWYMRQGAKQESCDLVVQLCMDNHLGKSNELNEIDLSLYSAGNVQSLFHRYLKHDEAPADLLPAFKKMQQMIRDNVPNYTDIDFEVMSQALLLSRTKPEDLGAIMPYIVSIHGKFYNMSEIPGNPGQYQDIAIDYEGPIKFLKENGYEGYINSEYEGQRYYQDRTEKELNNEIEQVRRHQEMLKRLIGE</sequence>
<dbReference type="AlphaFoldDB" id="A0A4P5P923"/>
<protein>
    <submittedName>
        <fullName evidence="2">Xylose isomerase</fullName>
    </submittedName>
</protein>
<comment type="caution">
    <text evidence="2">The sequence shown here is derived from an EMBL/GenBank/DDBJ whole genome shotgun (WGS) entry which is preliminary data.</text>
</comment>
<dbReference type="SUPFAM" id="SSF51658">
    <property type="entry name" value="Xylose isomerase-like"/>
    <property type="match status" value="2"/>
</dbReference>
<keyword evidence="3" id="KW-1185">Reference proteome</keyword>
<evidence type="ECO:0000313" key="3">
    <source>
        <dbReference type="Proteomes" id="UP000290567"/>
    </source>
</evidence>
<dbReference type="EMBL" id="BJCC01000006">
    <property type="protein sequence ID" value="GCF92721.1"/>
    <property type="molecule type" value="Genomic_DNA"/>
</dbReference>
<gene>
    <name evidence="2" type="ORF">NRIC_06120</name>
</gene>
<name>A0A4P5P923_9ENTE</name>
<evidence type="ECO:0000313" key="2">
    <source>
        <dbReference type="EMBL" id="GCF92721.1"/>
    </source>
</evidence>
<dbReference type="InterPro" id="IPR036237">
    <property type="entry name" value="Xyl_isomerase-like_sf"/>
</dbReference>
<accession>A0A4P5P923</accession>
<dbReference type="GO" id="GO:0016853">
    <property type="term" value="F:isomerase activity"/>
    <property type="evidence" value="ECO:0007669"/>
    <property type="project" value="UniProtKB-KW"/>
</dbReference>
<keyword evidence="2" id="KW-0413">Isomerase</keyword>
<dbReference type="OrthoDB" id="9779184at2"/>